<dbReference type="InterPro" id="IPR036770">
    <property type="entry name" value="Ankyrin_rpt-contain_sf"/>
</dbReference>
<name>A0A1Q9C7A8_SYMMI</name>
<dbReference type="Pfam" id="PF00763">
    <property type="entry name" value="THF_DHG_CYH"/>
    <property type="match status" value="1"/>
</dbReference>
<evidence type="ECO:0000256" key="9">
    <source>
        <dbReference type="PROSITE-ProRule" id="PRU00023"/>
    </source>
</evidence>
<feature type="transmembrane region" description="Helical" evidence="11">
    <location>
        <begin position="32"/>
        <end position="50"/>
    </location>
</feature>
<dbReference type="SUPFAM" id="SSF47027">
    <property type="entry name" value="Acyl-CoA binding protein"/>
    <property type="match status" value="1"/>
</dbReference>
<dbReference type="Pfam" id="PF12796">
    <property type="entry name" value="Ank_2"/>
    <property type="match status" value="1"/>
</dbReference>
<dbReference type="Pfam" id="PF05351">
    <property type="entry name" value="GMP_PDE_delta"/>
    <property type="match status" value="1"/>
</dbReference>
<dbReference type="InterPro" id="IPR000672">
    <property type="entry name" value="THF_DH/CycHdrlase"/>
</dbReference>
<evidence type="ECO:0000313" key="13">
    <source>
        <dbReference type="EMBL" id="OLP78806.1"/>
    </source>
</evidence>
<dbReference type="FunFam" id="3.40.50.720:FF:000006">
    <property type="entry name" value="Bifunctional protein FolD"/>
    <property type="match status" value="1"/>
</dbReference>
<evidence type="ECO:0000256" key="11">
    <source>
        <dbReference type="SAM" id="Phobius"/>
    </source>
</evidence>
<reference evidence="13 14" key="1">
    <citation type="submission" date="2016-02" db="EMBL/GenBank/DDBJ databases">
        <title>Genome analysis of coral dinoflagellate symbionts highlights evolutionary adaptations to a symbiotic lifestyle.</title>
        <authorList>
            <person name="Aranda M."/>
            <person name="Li Y."/>
            <person name="Liew Y.J."/>
            <person name="Baumgarten S."/>
            <person name="Simakov O."/>
            <person name="Wilson M."/>
            <person name="Piel J."/>
            <person name="Ashoor H."/>
            <person name="Bougouffa S."/>
            <person name="Bajic V.B."/>
            <person name="Ryu T."/>
            <person name="Ravasi T."/>
            <person name="Bayer T."/>
            <person name="Micklem G."/>
            <person name="Kim H."/>
            <person name="Bhak J."/>
            <person name="Lajeunesse T.C."/>
            <person name="Voolstra C.R."/>
        </authorList>
    </citation>
    <scope>NUCLEOTIDE SEQUENCE [LARGE SCALE GENOMIC DNA]</scope>
    <source>
        <strain evidence="13 14">CCMP2467</strain>
    </source>
</reference>
<dbReference type="Gene3D" id="3.40.50.720">
    <property type="entry name" value="NAD(P)-binding Rossmann-like Domain"/>
    <property type="match status" value="1"/>
</dbReference>
<dbReference type="InterPro" id="IPR036291">
    <property type="entry name" value="NAD(P)-bd_dom_sf"/>
</dbReference>
<dbReference type="PANTHER" id="PTHR48099:SF5">
    <property type="entry name" value="C-1-TETRAHYDROFOLATE SYNTHASE, CYTOPLASMIC"/>
    <property type="match status" value="1"/>
</dbReference>
<keyword evidence="11" id="KW-1133">Transmembrane helix</keyword>
<comment type="similarity">
    <text evidence="2">Belongs to the PDE6D/unc-119 family.</text>
</comment>
<dbReference type="CDD" id="cd01080">
    <property type="entry name" value="NAD_bind_m-THF_DH_Cyclohyd"/>
    <property type="match status" value="1"/>
</dbReference>
<dbReference type="InterPro" id="IPR002110">
    <property type="entry name" value="Ankyrin_rpt"/>
</dbReference>
<feature type="transmembrane region" description="Helical" evidence="11">
    <location>
        <begin position="1452"/>
        <end position="1471"/>
    </location>
</feature>
<comment type="caution">
    <text evidence="13">The sequence shown here is derived from an EMBL/GenBank/DDBJ whole genome shotgun (WGS) entry which is preliminary data.</text>
</comment>
<feature type="compositionally biased region" description="Basic and acidic residues" evidence="10">
    <location>
        <begin position="683"/>
        <end position="722"/>
    </location>
</feature>
<dbReference type="InterPro" id="IPR037036">
    <property type="entry name" value="PDED_dom_sf"/>
</dbReference>
<keyword evidence="9" id="KW-0040">ANK repeat</keyword>
<feature type="transmembrane region" description="Helical" evidence="11">
    <location>
        <begin position="1422"/>
        <end position="1440"/>
    </location>
</feature>
<dbReference type="InterPro" id="IPR014352">
    <property type="entry name" value="FERM/acyl-CoA-bd_prot_sf"/>
</dbReference>
<dbReference type="PANTHER" id="PTHR48099">
    <property type="entry name" value="C-1-TETRAHYDROFOLATE SYNTHASE, CYTOPLASMIC-RELATED"/>
    <property type="match status" value="1"/>
</dbReference>
<dbReference type="GO" id="GO:0004477">
    <property type="term" value="F:methenyltetrahydrofolate cyclohydrolase activity"/>
    <property type="evidence" value="ECO:0007669"/>
    <property type="project" value="TreeGrafter"/>
</dbReference>
<evidence type="ECO:0000256" key="6">
    <source>
        <dbReference type="ARBA" id="ARBA00022857"/>
    </source>
</evidence>
<dbReference type="Gene3D" id="1.25.40.20">
    <property type="entry name" value="Ankyrin repeat-containing domain"/>
    <property type="match status" value="1"/>
</dbReference>
<organism evidence="13 14">
    <name type="scientific">Symbiodinium microadriaticum</name>
    <name type="common">Dinoflagellate</name>
    <name type="synonym">Zooxanthella microadriatica</name>
    <dbReference type="NCBI Taxonomy" id="2951"/>
    <lineage>
        <taxon>Eukaryota</taxon>
        <taxon>Sar</taxon>
        <taxon>Alveolata</taxon>
        <taxon>Dinophyceae</taxon>
        <taxon>Suessiales</taxon>
        <taxon>Symbiodiniaceae</taxon>
        <taxon>Symbiodinium</taxon>
    </lineage>
</organism>
<dbReference type="GO" id="GO:0035999">
    <property type="term" value="P:tetrahydrofolate interconversion"/>
    <property type="evidence" value="ECO:0007669"/>
    <property type="project" value="TreeGrafter"/>
</dbReference>
<dbReference type="InterPro" id="IPR000582">
    <property type="entry name" value="Acyl-CoA-binding_protein"/>
</dbReference>
<dbReference type="HAMAP" id="MF_01576">
    <property type="entry name" value="THF_DHG_CYH"/>
    <property type="match status" value="1"/>
</dbReference>
<evidence type="ECO:0000256" key="5">
    <source>
        <dbReference type="ARBA" id="ARBA00022801"/>
    </source>
</evidence>
<feature type="compositionally biased region" description="Basic and acidic residues" evidence="10">
    <location>
        <begin position="752"/>
        <end position="773"/>
    </location>
</feature>
<keyword evidence="5" id="KW-0378">Hydrolase</keyword>
<comment type="subunit">
    <text evidence="3">Homodimer.</text>
</comment>
<evidence type="ECO:0000259" key="12">
    <source>
        <dbReference type="PROSITE" id="PS51228"/>
    </source>
</evidence>
<keyword evidence="11" id="KW-0812">Transmembrane</keyword>
<dbReference type="FunFam" id="2.70.50.40:FF:000003">
    <property type="entry name" value="UNC119 homologue, putative"/>
    <property type="match status" value="1"/>
</dbReference>
<feature type="transmembrane region" description="Helical" evidence="11">
    <location>
        <begin position="1259"/>
        <end position="1280"/>
    </location>
</feature>
<protein>
    <submittedName>
        <fullName evidence="13">Bifunctional protein FolD 2</fullName>
    </submittedName>
</protein>
<dbReference type="PROSITE" id="PS51228">
    <property type="entry name" value="ACB_2"/>
    <property type="match status" value="1"/>
</dbReference>
<feature type="transmembrane region" description="Helical" evidence="11">
    <location>
        <begin position="1348"/>
        <end position="1371"/>
    </location>
</feature>
<dbReference type="GO" id="GO:0005829">
    <property type="term" value="C:cytosol"/>
    <property type="evidence" value="ECO:0007669"/>
    <property type="project" value="TreeGrafter"/>
</dbReference>
<dbReference type="EMBL" id="LSRX01001560">
    <property type="protein sequence ID" value="OLP78806.1"/>
    <property type="molecule type" value="Genomic_DNA"/>
</dbReference>
<dbReference type="Pfam" id="PF02882">
    <property type="entry name" value="THF_DHG_CYH_C"/>
    <property type="match status" value="1"/>
</dbReference>
<dbReference type="Gene3D" id="3.40.50.10860">
    <property type="entry name" value="Leucine Dehydrogenase, chain A, domain 1"/>
    <property type="match status" value="1"/>
</dbReference>
<evidence type="ECO:0000256" key="1">
    <source>
        <dbReference type="ARBA" id="ARBA00004777"/>
    </source>
</evidence>
<evidence type="ECO:0000256" key="7">
    <source>
        <dbReference type="ARBA" id="ARBA00023002"/>
    </source>
</evidence>
<proteinExistence type="inferred from homology"/>
<evidence type="ECO:0000256" key="3">
    <source>
        <dbReference type="ARBA" id="ARBA00011738"/>
    </source>
</evidence>
<dbReference type="FunFam" id="3.40.50.10860:FF:000005">
    <property type="entry name" value="C-1-tetrahydrofolate synthase, cytoplasmic, putative"/>
    <property type="match status" value="1"/>
</dbReference>
<evidence type="ECO:0000256" key="8">
    <source>
        <dbReference type="ARBA" id="ARBA00023268"/>
    </source>
</evidence>
<feature type="repeat" description="ANK" evidence="9">
    <location>
        <begin position="623"/>
        <end position="655"/>
    </location>
</feature>
<feature type="repeat" description="ANK" evidence="9">
    <location>
        <begin position="587"/>
        <end position="609"/>
    </location>
</feature>
<dbReference type="PROSITE" id="PS50297">
    <property type="entry name" value="ANK_REP_REGION"/>
    <property type="match status" value="2"/>
</dbReference>
<feature type="domain" description="ACB" evidence="12">
    <location>
        <begin position="430"/>
        <end position="513"/>
    </location>
</feature>
<keyword evidence="8" id="KW-0511">Multifunctional enzyme</keyword>
<dbReference type="InterPro" id="IPR008015">
    <property type="entry name" value="PDED_dom"/>
</dbReference>
<dbReference type="Gene3D" id="2.70.50.40">
    <property type="entry name" value="GMP phosphodiesterase, delta subunit"/>
    <property type="match status" value="1"/>
</dbReference>
<comment type="pathway">
    <text evidence="1">One-carbon metabolism; tetrahydrofolate interconversion.</text>
</comment>
<evidence type="ECO:0000256" key="2">
    <source>
        <dbReference type="ARBA" id="ARBA00008102"/>
    </source>
</evidence>
<dbReference type="SUPFAM" id="SSF51735">
    <property type="entry name" value="NAD(P)-binding Rossmann-fold domains"/>
    <property type="match status" value="1"/>
</dbReference>
<accession>A0A1Q9C7A8</accession>
<dbReference type="PROSITE" id="PS50088">
    <property type="entry name" value="ANK_REPEAT"/>
    <property type="match status" value="2"/>
</dbReference>
<dbReference type="Pfam" id="PF00887">
    <property type="entry name" value="ACBP"/>
    <property type="match status" value="1"/>
</dbReference>
<dbReference type="PRINTS" id="PR00085">
    <property type="entry name" value="THFDHDRGNASE"/>
</dbReference>
<dbReference type="InterPro" id="IPR046346">
    <property type="entry name" value="Aminoacid_DH-like_N_sf"/>
</dbReference>
<dbReference type="InterPro" id="IPR020867">
    <property type="entry name" value="THF_DH/CycHdrlase_CS"/>
</dbReference>
<dbReference type="SUPFAM" id="SSF81296">
    <property type="entry name" value="E set domains"/>
    <property type="match status" value="1"/>
</dbReference>
<dbReference type="SUPFAM" id="SSF48403">
    <property type="entry name" value="Ankyrin repeat"/>
    <property type="match status" value="1"/>
</dbReference>
<feature type="transmembrane region" description="Helical" evidence="11">
    <location>
        <begin position="1383"/>
        <end position="1410"/>
    </location>
</feature>
<feature type="compositionally biased region" description="Basic and acidic residues" evidence="10">
    <location>
        <begin position="731"/>
        <end position="745"/>
    </location>
</feature>
<keyword evidence="7" id="KW-0560">Oxidoreductase</keyword>
<keyword evidence="11" id="KW-0472">Membrane</keyword>
<dbReference type="InterPro" id="IPR020630">
    <property type="entry name" value="THF_DH/CycHdrlase_cat_dom"/>
</dbReference>
<dbReference type="InterPro" id="IPR020631">
    <property type="entry name" value="THF_DH/CycHdrlase_NAD-bd_dom"/>
</dbReference>
<feature type="region of interest" description="Disordered" evidence="10">
    <location>
        <begin position="998"/>
        <end position="1042"/>
    </location>
</feature>
<dbReference type="InterPro" id="IPR014756">
    <property type="entry name" value="Ig_E-set"/>
</dbReference>
<dbReference type="PROSITE" id="PS00767">
    <property type="entry name" value="THF_DHG_CYH_2"/>
    <property type="match status" value="1"/>
</dbReference>
<feature type="compositionally biased region" description="Basic and acidic residues" evidence="10">
    <location>
        <begin position="781"/>
        <end position="806"/>
    </location>
</feature>
<keyword evidence="6" id="KW-0521">NADP</keyword>
<feature type="transmembrane region" description="Helical" evidence="11">
    <location>
        <begin position="1292"/>
        <end position="1313"/>
    </location>
</feature>
<dbReference type="SUPFAM" id="SSF53223">
    <property type="entry name" value="Aminoacid dehydrogenase-like, N-terminal domain"/>
    <property type="match status" value="1"/>
</dbReference>
<dbReference type="SMART" id="SM00248">
    <property type="entry name" value="ANK"/>
    <property type="match status" value="2"/>
</dbReference>
<dbReference type="GO" id="GO:0004488">
    <property type="term" value="F:methylenetetrahydrofolate dehydrogenase (NADP+) activity"/>
    <property type="evidence" value="ECO:0007669"/>
    <property type="project" value="InterPro"/>
</dbReference>
<keyword evidence="14" id="KW-1185">Reference proteome</keyword>
<dbReference type="GO" id="GO:0000062">
    <property type="term" value="F:fatty-acyl-CoA binding"/>
    <property type="evidence" value="ECO:0007669"/>
    <property type="project" value="InterPro"/>
</dbReference>
<dbReference type="OrthoDB" id="431029at2759"/>
<dbReference type="InterPro" id="IPR035984">
    <property type="entry name" value="Acyl-CoA-binding_sf"/>
</dbReference>
<gene>
    <name evidence="13" type="primary">FOLD2</name>
    <name evidence="13" type="ORF">AK812_SmicGene40980</name>
</gene>
<feature type="region of interest" description="Disordered" evidence="10">
    <location>
        <begin position="1740"/>
        <end position="1821"/>
    </location>
</feature>
<dbReference type="Gene3D" id="1.20.80.10">
    <property type="match status" value="1"/>
</dbReference>
<dbReference type="Proteomes" id="UP000186817">
    <property type="component" value="Unassembled WGS sequence"/>
</dbReference>
<evidence type="ECO:0000256" key="4">
    <source>
        <dbReference type="ARBA" id="ARBA00022563"/>
    </source>
</evidence>
<feature type="region of interest" description="Disordered" evidence="10">
    <location>
        <begin position="673"/>
        <end position="833"/>
    </location>
</feature>
<keyword evidence="4" id="KW-0554">One-carbon metabolism</keyword>
<evidence type="ECO:0000313" key="14">
    <source>
        <dbReference type="Proteomes" id="UP000186817"/>
    </source>
</evidence>
<sequence>MQWVVRQGLEIEIVCSLAVVCAMWNLQSSSKATVVVAAATVAIPLVYILWQKARHQGTARRISASMVQVLGDDEGKHAAAQTPGSCQVAPAHVFSLSLGAPYASTRQRSQVAGSCACPSFLGLLAGTVGALGVRARKLVAGAARLLDGKATAAEVREELRERTRLLHAQGLKPGLAVVLVGSRPDSESYVRGKTKAAEEVGCQVFNINFPEAVTETVLLDQISELNQDPRVHGVLVQLPLPAHINEQLVLDSISVHKDADGLCSANLGLLARPHGCPLALPCTPAGCMEMLRRYQVGVEGKNCVVLGRSAIVGMPMMLLMLKANGTVRLCHRFTKDIAKACSDADILVAAVGRANFVKGDWLKPGVVVLDVGINRVPDATRKRGYRLQGDVEFGSAAQKASLITPVPGGVGPMTVAMLLKNTVALAEVMLQQKFEMAAAWVSEHGSGLSTSAALELYAWYKQATCGDCQGSQPFSMQGAAKWDAWNQVRGYEKEVAQLAYVKALEQYAPEWTSGGALEETGASPDRGDGLSMGPAVSTLGCIGPGNPADVDETPAGQLCQKIADGAVEEACALLRQFPKLAIEVDKDGMLPLHWAADRGDVEMVNFLLDVPDVKAHISKQDEGGDTPLHYAVMSENETVAKLLVCSGADASIPNEELERQRLLSKLGSLQGALDTGKMLGGPPRKDPTDQRVFNDEPSESMEKLQKLETEQTKRMDETEAAAKKQLRKEKRRVEQYEEEENKLQKDIQSLRQDAKALKQEGAARKGKEEKILEPPDTAEPTVDREPKSSVEGGDERREGPAGHSEDSVSGGHEFLAQSRIIAPPYLEPTRPEDEIPVAVATTQEQWRRQRIAKDQVQVAQDQMQLAKDSRTLAKGQDKLTNLRTPGAEKEELLAEQVRDQKRIALDQELLVQSQKRLAEDMDSAIDGKLRWERLEDYRKRRIEKFQDMVNEKLNRLYKAEIDFVKRGRKGKLRGAPLEVPDYGQIGLRVVSGAKAKLATGGSDGSEVFQEDRSPEEAAEEEAMMAKDTGEVSPDQASSSVQDQPVMHSGFSGLHFSELCWLHGFLAEKQRLQNAYSAFSDFFPHANANECTHPNHCSSELIALVKHQPSWPKQEAWRWDDLQISRWIGELCRVRRHFGSKCHKPHPHTETVRVAVECSNKLSQADPRDVGCILGSAFAASAQTPLVADVSGPTAEIRLLQPSRRILSVSAAAAVGEAIQTIQIDNSHRSEARQAASELGSQLTARPNGRISETKGWIDLVLLTYFCGGALSITRAIVLMAQFATLGFHWQPFIIPAAAGFAFIPLGWAGYLVFSGRGTCSYANSALNFIIPVSDLPACGGRSYNFPEFLVELVTLSALFSSIYVVFLSRYFKAQFAWYTEPNASWLLLGCKLLRILGVSAMIGLVGVAWIPTHFYKLVHRTAAYVFFLASIWMLFLYGLLVASLPDNCRRPFLLPAAVGTMLWILMTIYGVQFTFNFCDKICGGGDFSQEPRSLQLQKEELSLYEKYRWCLSLESVAEWIIVALYALWVLLAPEIKVECCRLLKAGGSGSGSRGLPISRALDFKEGEGAKSVSAEIRDIRGRAESRALSASPRRSVSISVAEPVSADACRAGDARPPSFLHSMDQRLQACEAALDGSKRMNYRIVKPGEDDMVRSGDMSLLEDRISRLEIRIKDEVDVLTKRLQQATSFGQSWESRAKALERHIKGLGHVPPSPAPSSCSGLSARGSAPLYLSAAIPQHRLSATPPDKSTMNAVPRMPPTPSTGPCVSRAEPPPDSCSTRGSSAMPDSRLIRCGPAGSGPTARELEDPGSTRRSLSATAAPGMLQPQLVPAAMVREVDAYGCSPANGYALRLKVRRQLGAHGAFNEGVRSRVATTLPCRDAGRKSHEAVGETAADETRNAVDMAMVDLEPSEWREEEAEAETHGEPGEMYEVTPEYVNLLTAPTESYLCDLEHNIYNLQFVDFRIRSLDEGNEGVLFDLGAGDRPSPIPPELSENTGRFIRYHFGPQFLDIQTIGTTLEFTNGDYEVQNFRMIERHYFRDQLITSYDFTMPFVIPNTRNTWEMIYTKPELSDEWKEALISSPWEVRSDSFYFVDGRLVMHNRAEYNYGY</sequence>
<evidence type="ECO:0000256" key="10">
    <source>
        <dbReference type="SAM" id="MobiDB-lite"/>
    </source>
</evidence>